<feature type="non-terminal residue" evidence="1">
    <location>
        <position position="62"/>
    </location>
</feature>
<dbReference type="OrthoDB" id="2303332at2759"/>
<comment type="caution">
    <text evidence="1">The sequence shown here is derived from an EMBL/GenBank/DDBJ whole genome shotgun (WGS) entry which is preliminary data.</text>
</comment>
<proteinExistence type="predicted"/>
<dbReference type="EMBL" id="CAJVPZ010030781">
    <property type="protein sequence ID" value="CAG8737632.1"/>
    <property type="molecule type" value="Genomic_DNA"/>
</dbReference>
<accession>A0A9N9NH97</accession>
<name>A0A9N9NH97_9GLOM</name>
<dbReference type="Proteomes" id="UP000789396">
    <property type="component" value="Unassembled WGS sequence"/>
</dbReference>
<keyword evidence="2" id="KW-1185">Reference proteome</keyword>
<evidence type="ECO:0000313" key="1">
    <source>
        <dbReference type="EMBL" id="CAG8737632.1"/>
    </source>
</evidence>
<reference evidence="1" key="1">
    <citation type="submission" date="2021-06" db="EMBL/GenBank/DDBJ databases">
        <authorList>
            <person name="Kallberg Y."/>
            <person name="Tangrot J."/>
            <person name="Rosling A."/>
        </authorList>
    </citation>
    <scope>NUCLEOTIDE SEQUENCE</scope>
    <source>
        <strain evidence="1">IN212</strain>
    </source>
</reference>
<organism evidence="1 2">
    <name type="scientific">Racocetra fulgida</name>
    <dbReference type="NCBI Taxonomy" id="60492"/>
    <lineage>
        <taxon>Eukaryota</taxon>
        <taxon>Fungi</taxon>
        <taxon>Fungi incertae sedis</taxon>
        <taxon>Mucoromycota</taxon>
        <taxon>Glomeromycotina</taxon>
        <taxon>Glomeromycetes</taxon>
        <taxon>Diversisporales</taxon>
        <taxon>Gigasporaceae</taxon>
        <taxon>Racocetra</taxon>
    </lineage>
</organism>
<gene>
    <name evidence="1" type="ORF">RFULGI_LOCUS12608</name>
</gene>
<evidence type="ECO:0000313" key="2">
    <source>
        <dbReference type="Proteomes" id="UP000789396"/>
    </source>
</evidence>
<sequence>KVGHKADMKGILINTLCKLEALYGEVSGGLSPFGLSIAKEDNSYLFEDIYCVLKELEVCIIK</sequence>
<dbReference type="AlphaFoldDB" id="A0A9N9NH97"/>
<protein>
    <submittedName>
        <fullName evidence="1">3180_t:CDS:1</fullName>
    </submittedName>
</protein>